<dbReference type="SUPFAM" id="SSF51556">
    <property type="entry name" value="Metallo-dependent hydrolases"/>
    <property type="match status" value="1"/>
</dbReference>
<dbReference type="InterPro" id="IPR050378">
    <property type="entry name" value="Metallo-dep_Hydrolases_sf"/>
</dbReference>
<evidence type="ECO:0000313" key="7">
    <source>
        <dbReference type="EMBL" id="CAI9928905.1"/>
    </source>
</evidence>
<comment type="similarity">
    <text evidence="2">Belongs to the metallo-dependent hydrolases superfamily. Hydantoinase/dihydropyrimidinase family.</text>
</comment>
<evidence type="ECO:0000313" key="8">
    <source>
        <dbReference type="EMBL" id="CAL6004343.1"/>
    </source>
</evidence>
<dbReference type="PANTHER" id="PTHR11647:SF1">
    <property type="entry name" value="COLLAPSIN RESPONSE MEDIATOR PROTEIN"/>
    <property type="match status" value="1"/>
</dbReference>
<dbReference type="EMBL" id="CAXDID020000331">
    <property type="protein sequence ID" value="CAL6077859.1"/>
    <property type="molecule type" value="Genomic_DNA"/>
</dbReference>
<dbReference type="EC" id="3.5.2.2" evidence="4"/>
<evidence type="ECO:0000259" key="5">
    <source>
        <dbReference type="Pfam" id="PF01979"/>
    </source>
</evidence>
<reference evidence="8 10" key="2">
    <citation type="submission" date="2024-07" db="EMBL/GenBank/DDBJ databases">
        <authorList>
            <person name="Akdeniz Z."/>
        </authorList>
    </citation>
    <scope>NUCLEOTIDE SEQUENCE [LARGE SCALE GENOMIC DNA]</scope>
</reference>
<dbReference type="GO" id="GO:0004157">
    <property type="term" value="F:dihydropyrimidinase activity"/>
    <property type="evidence" value="ECO:0007669"/>
    <property type="project" value="UniProtKB-EC"/>
</dbReference>
<organism evidence="6">
    <name type="scientific">Hexamita inflata</name>
    <dbReference type="NCBI Taxonomy" id="28002"/>
    <lineage>
        <taxon>Eukaryota</taxon>
        <taxon>Metamonada</taxon>
        <taxon>Diplomonadida</taxon>
        <taxon>Hexamitidae</taxon>
        <taxon>Hexamitinae</taxon>
        <taxon>Hexamita</taxon>
    </lineage>
</organism>
<name>A0AA86N9N7_9EUKA</name>
<dbReference type="InterPro" id="IPR006680">
    <property type="entry name" value="Amidohydro-rel"/>
</dbReference>
<dbReference type="EMBL" id="CATOUU010000074">
    <property type="protein sequence ID" value="CAI9915398.1"/>
    <property type="molecule type" value="Genomic_DNA"/>
</dbReference>
<dbReference type="InterPro" id="IPR032466">
    <property type="entry name" value="Metal_Hydrolase"/>
</dbReference>
<dbReference type="InterPro" id="IPR011059">
    <property type="entry name" value="Metal-dep_hydrolase_composite"/>
</dbReference>
<comment type="caution">
    <text evidence="6">The sequence shown here is derived from an EMBL/GenBank/DDBJ whole genome shotgun (WGS) entry which is preliminary data.</text>
</comment>
<dbReference type="FunFam" id="3.20.20.140:FF:000174">
    <property type="entry name" value="Dihydropyrimidinase-related protein 2"/>
    <property type="match status" value="1"/>
</dbReference>
<reference evidence="6" key="1">
    <citation type="submission" date="2023-06" db="EMBL/GenBank/DDBJ databases">
        <authorList>
            <person name="Kurt Z."/>
        </authorList>
    </citation>
    <scope>NUCLEOTIDE SEQUENCE</scope>
</reference>
<evidence type="ECO:0000256" key="3">
    <source>
        <dbReference type="ARBA" id="ARBA00036696"/>
    </source>
</evidence>
<sequence>MKILLKNCRCFHYSPTPVTSVVHIEITDRTITNIFDTLPANFSSYDRTHDFTGLEVFPGSIDPHVHLSYVQGNKAVSADSFNTGSLAAIAGGTTTVMDFVEPCGTAVETIQKRVNTAKSEKCFVDYAFHFSIANVQQINLIEQAAKIERSFKIYTVYNGLKIDAAADLHSVLSEISKHKCIAMIHCENDQVIAQNIPKVKSIEEMSTVRPTWNELEATTRVLTLAELTNCSIHIAHVSLADQVRIINVYKNRYNHGKVTCEITGHHFILNNGLYKTHAHKEDLVMSPPLQSEKDVLELQQLLREGQIDYTCSDHCPFTRRQRNGDFAPFQAEETKVERKFYEMPGGTNGIQVRFIATYSTLKSANCSLEQISKQTSENVAERFQLPLKGRIQVGFDADLVVVNPYLDTIFSENVRKERMDCSLFNDMKFSGKIEKVFVRGKEFGVDQLEEGSYLRKLL</sequence>
<dbReference type="EMBL" id="CAXDID020000049">
    <property type="protein sequence ID" value="CAL6004343.1"/>
    <property type="molecule type" value="Genomic_DNA"/>
</dbReference>
<evidence type="ECO:0000256" key="4">
    <source>
        <dbReference type="ARBA" id="ARBA00039113"/>
    </source>
</evidence>
<feature type="domain" description="Amidohydrolase-related" evidence="5">
    <location>
        <begin position="56"/>
        <end position="441"/>
    </location>
</feature>
<evidence type="ECO:0000256" key="1">
    <source>
        <dbReference type="ARBA" id="ARBA00001947"/>
    </source>
</evidence>
<comment type="catalytic activity">
    <reaction evidence="3">
        <text>5,6-dihydrouracil + H2O = 3-(carbamoylamino)propanoate + H(+)</text>
        <dbReference type="Rhea" id="RHEA:16121"/>
        <dbReference type="ChEBI" id="CHEBI:11892"/>
        <dbReference type="ChEBI" id="CHEBI:15377"/>
        <dbReference type="ChEBI" id="CHEBI:15378"/>
        <dbReference type="ChEBI" id="CHEBI:15901"/>
        <dbReference type="EC" id="3.5.2.2"/>
    </reaction>
</comment>
<protein>
    <recommendedName>
        <fullName evidence="4">dihydropyrimidinase</fullName>
        <ecNumber evidence="4">3.5.2.2</ecNumber>
    </recommendedName>
</protein>
<dbReference type="SUPFAM" id="SSF51338">
    <property type="entry name" value="Composite domain of metallo-dependent hydrolases"/>
    <property type="match status" value="1"/>
</dbReference>
<evidence type="ECO:0000313" key="6">
    <source>
        <dbReference type="EMBL" id="CAI9915398.1"/>
    </source>
</evidence>
<dbReference type="AlphaFoldDB" id="A0AA86N9N7"/>
<dbReference type="Gene3D" id="3.20.20.140">
    <property type="entry name" value="Metal-dependent hydrolases"/>
    <property type="match status" value="1"/>
</dbReference>
<evidence type="ECO:0000313" key="10">
    <source>
        <dbReference type="Proteomes" id="UP001642409"/>
    </source>
</evidence>
<evidence type="ECO:0000256" key="2">
    <source>
        <dbReference type="ARBA" id="ARBA00008829"/>
    </source>
</evidence>
<dbReference type="PANTHER" id="PTHR11647">
    <property type="entry name" value="HYDRANTOINASE/DIHYDROPYRIMIDINASE FAMILY MEMBER"/>
    <property type="match status" value="1"/>
</dbReference>
<evidence type="ECO:0000313" key="9">
    <source>
        <dbReference type="EMBL" id="CAL6077859.1"/>
    </source>
</evidence>
<gene>
    <name evidence="7" type="ORF">HINF_LOCUS16550</name>
    <name evidence="8" type="ORF">HINF_LOCUS18834</name>
    <name evidence="6" type="ORF">HINF_LOCUS3043</name>
    <name evidence="9" type="ORF">HINF_LOCUS58624</name>
</gene>
<accession>A0AA86N9N7</accession>
<dbReference type="EMBL" id="CATOUU010000424">
    <property type="protein sequence ID" value="CAI9928905.1"/>
    <property type="molecule type" value="Genomic_DNA"/>
</dbReference>
<dbReference type="Pfam" id="PF01979">
    <property type="entry name" value="Amidohydro_1"/>
    <property type="match status" value="1"/>
</dbReference>
<dbReference type="Proteomes" id="UP001642409">
    <property type="component" value="Unassembled WGS sequence"/>
</dbReference>
<proteinExistence type="inferred from homology"/>
<keyword evidence="10" id="KW-1185">Reference proteome</keyword>
<dbReference type="GO" id="GO:0005829">
    <property type="term" value="C:cytosol"/>
    <property type="evidence" value="ECO:0007669"/>
    <property type="project" value="TreeGrafter"/>
</dbReference>
<comment type="cofactor">
    <cofactor evidence="1">
        <name>Zn(2+)</name>
        <dbReference type="ChEBI" id="CHEBI:29105"/>
    </cofactor>
</comment>